<keyword evidence="7" id="KW-0630">Potassium</keyword>
<feature type="transmembrane region" description="Helical" evidence="11">
    <location>
        <begin position="150"/>
        <end position="172"/>
    </location>
</feature>
<dbReference type="PANTHER" id="PTHR46157">
    <property type="entry name" value="K(+) EFFLUX ANTIPORTER 3, CHLOROPLASTIC"/>
    <property type="match status" value="1"/>
</dbReference>
<feature type="transmembrane region" description="Helical" evidence="11">
    <location>
        <begin position="254"/>
        <end position="273"/>
    </location>
</feature>
<dbReference type="PROSITE" id="PS51201">
    <property type="entry name" value="RCK_N"/>
    <property type="match status" value="1"/>
</dbReference>
<keyword evidence="14" id="KW-1185">Reference proteome</keyword>
<feature type="transmembrane region" description="Helical" evidence="11">
    <location>
        <begin position="6"/>
        <end position="23"/>
    </location>
</feature>
<evidence type="ECO:0000259" key="12">
    <source>
        <dbReference type="PROSITE" id="PS51201"/>
    </source>
</evidence>
<feature type="transmembrane region" description="Helical" evidence="11">
    <location>
        <begin position="87"/>
        <end position="110"/>
    </location>
</feature>
<feature type="transmembrane region" description="Helical" evidence="11">
    <location>
        <begin position="116"/>
        <end position="135"/>
    </location>
</feature>
<proteinExistence type="inferred from homology"/>
<feature type="transmembrane region" description="Helical" evidence="11">
    <location>
        <begin position="196"/>
        <end position="218"/>
    </location>
</feature>
<feature type="transmembrane region" description="Helical" evidence="11">
    <location>
        <begin position="30"/>
        <end position="50"/>
    </location>
</feature>
<evidence type="ECO:0000256" key="9">
    <source>
        <dbReference type="ARBA" id="ARBA00023065"/>
    </source>
</evidence>
<feature type="transmembrane region" description="Helical" evidence="11">
    <location>
        <begin position="56"/>
        <end position="75"/>
    </location>
</feature>
<evidence type="ECO:0000256" key="8">
    <source>
        <dbReference type="ARBA" id="ARBA00022989"/>
    </source>
</evidence>
<evidence type="ECO:0000256" key="4">
    <source>
        <dbReference type="ARBA" id="ARBA00022449"/>
    </source>
</evidence>
<evidence type="ECO:0000256" key="11">
    <source>
        <dbReference type="SAM" id="Phobius"/>
    </source>
</evidence>
<dbReference type="NCBIfam" id="TIGR00932">
    <property type="entry name" value="2a37"/>
    <property type="match status" value="1"/>
</dbReference>
<comment type="caution">
    <text evidence="13">The sequence shown here is derived from an EMBL/GenBank/DDBJ whole genome shotgun (WGS) entry which is preliminary data.</text>
</comment>
<gene>
    <name evidence="13" type="ORF">ACFQY0_09470</name>
</gene>
<dbReference type="InterPro" id="IPR038770">
    <property type="entry name" value="Na+/solute_symporter_sf"/>
</dbReference>
<keyword evidence="8 11" id="KW-1133">Transmembrane helix</keyword>
<comment type="subcellular location">
    <subcellularLocation>
        <location evidence="1">Membrane</location>
        <topology evidence="1">Multi-pass membrane protein</topology>
    </subcellularLocation>
</comment>
<keyword evidence="4" id="KW-0050">Antiport</keyword>
<keyword evidence="9" id="KW-0406">Ion transport</keyword>
<keyword evidence="5" id="KW-0633">Potassium transport</keyword>
<evidence type="ECO:0000256" key="2">
    <source>
        <dbReference type="ARBA" id="ARBA00005551"/>
    </source>
</evidence>
<dbReference type="RefSeq" id="WP_379711644.1">
    <property type="nucleotide sequence ID" value="NZ_JBHTBS010000004.1"/>
</dbReference>
<dbReference type="Pfam" id="PF02254">
    <property type="entry name" value="TrkA_N"/>
    <property type="match status" value="1"/>
</dbReference>
<dbReference type="PANTHER" id="PTHR46157:SF4">
    <property type="entry name" value="K(+) EFFLUX ANTIPORTER 3, CHLOROPLASTIC"/>
    <property type="match status" value="1"/>
</dbReference>
<feature type="transmembrane region" description="Helical" evidence="11">
    <location>
        <begin position="341"/>
        <end position="362"/>
    </location>
</feature>
<evidence type="ECO:0000256" key="5">
    <source>
        <dbReference type="ARBA" id="ARBA00022538"/>
    </source>
</evidence>
<dbReference type="Gene3D" id="3.40.50.720">
    <property type="entry name" value="NAD(P)-binding Rossmann-like Domain"/>
    <property type="match status" value="1"/>
</dbReference>
<protein>
    <submittedName>
        <fullName evidence="13">Monovalent cation:proton antiporter-2 (CPA2) family protein</fullName>
    </submittedName>
</protein>
<accession>A0ABW2L4Z9</accession>
<dbReference type="InterPro" id="IPR036291">
    <property type="entry name" value="NAD(P)-bd_dom_sf"/>
</dbReference>
<dbReference type="Proteomes" id="UP001596472">
    <property type="component" value="Unassembled WGS sequence"/>
</dbReference>
<evidence type="ECO:0000256" key="10">
    <source>
        <dbReference type="ARBA" id="ARBA00023136"/>
    </source>
</evidence>
<evidence type="ECO:0000256" key="7">
    <source>
        <dbReference type="ARBA" id="ARBA00022958"/>
    </source>
</evidence>
<dbReference type="InterPro" id="IPR006153">
    <property type="entry name" value="Cation/H_exchanger_TM"/>
</dbReference>
<keyword evidence="10 11" id="KW-0472">Membrane</keyword>
<dbReference type="InterPro" id="IPR003148">
    <property type="entry name" value="RCK_N"/>
</dbReference>
<keyword evidence="3" id="KW-0813">Transport</keyword>
<evidence type="ECO:0000313" key="13">
    <source>
        <dbReference type="EMBL" id="MFC7337402.1"/>
    </source>
</evidence>
<evidence type="ECO:0000256" key="1">
    <source>
        <dbReference type="ARBA" id="ARBA00004141"/>
    </source>
</evidence>
<feature type="transmembrane region" description="Helical" evidence="11">
    <location>
        <begin position="285"/>
        <end position="304"/>
    </location>
</feature>
<sequence length="618" mass="66748">MDPDLFLNAFIYLLAAAVAAPLGKRLGLGAVLGYLLIGSLIGPSAFGIIGSDQEEVMHFAEFGVVLMLFVIGLELDLTKLWRMRAAIFGLGGLQLVLSAAALALVGGLIAEDWREAITLGLILALSSTAIVMQTLKERGLAETNAGKQSFAVLLFQDIAVIPILAVIPLLAYRSPISKGEDEHATTLTTWMDQLPAWAHGFIILGAIGLIIVLGRFLLTPWLNWVARLKVPEALNATTLTLVVGVALLMNSVGLSAALGTFVAGVMLASSSYRHELEGNIEPFKSLLLAVFFLAVGASIDFALIAEKPALIALFVTLLILIKFLVLLVLGKVFRLGFDQRLLFGVALAQGGEFAFVLGGFALAKGAMSPELSSLMIASVALSMALSPLLLIFLQRAILPRFGTTRSEKPERESDIQNDHPEIILAGFGRFGHPIVRLLRSVGHCPTVLEKDSDHIDFLRRIGATCYYGDATRLQLLHSAGAADAKLMIIAIDDEDGCLTIINHCRKHFPHLRILARACSRNHAYLLHEAEVEYFIEQLGSSLDCGIAALDAIGHHLDHSKDAARRFKDMEFKAIANLAGQERDEKSYISAAQQNIRDLESLLSDAPIRTAAQQAKSAE</sequence>
<dbReference type="Gene3D" id="1.20.1530.20">
    <property type="match status" value="1"/>
</dbReference>
<keyword evidence="6 11" id="KW-0812">Transmembrane</keyword>
<evidence type="ECO:0000313" key="14">
    <source>
        <dbReference type="Proteomes" id="UP001596472"/>
    </source>
</evidence>
<dbReference type="Pfam" id="PF00999">
    <property type="entry name" value="Na_H_Exchanger"/>
    <property type="match status" value="1"/>
</dbReference>
<dbReference type="InterPro" id="IPR004771">
    <property type="entry name" value="K/H_exchanger"/>
</dbReference>
<evidence type="ECO:0000256" key="3">
    <source>
        <dbReference type="ARBA" id="ARBA00022448"/>
    </source>
</evidence>
<feature type="transmembrane region" description="Helical" evidence="11">
    <location>
        <begin position="310"/>
        <end position="329"/>
    </location>
</feature>
<comment type="similarity">
    <text evidence="2">Belongs to the monovalent cation:proton antiporter 2 (CPA2) transporter (TC 2.A.37) family.</text>
</comment>
<name>A0ABW2L4Z9_9BACT</name>
<dbReference type="SUPFAM" id="SSF51735">
    <property type="entry name" value="NAD(P)-binding Rossmann-fold domains"/>
    <property type="match status" value="1"/>
</dbReference>
<dbReference type="EMBL" id="JBHTBS010000004">
    <property type="protein sequence ID" value="MFC7337402.1"/>
    <property type="molecule type" value="Genomic_DNA"/>
</dbReference>
<evidence type="ECO:0000256" key="6">
    <source>
        <dbReference type="ARBA" id="ARBA00022692"/>
    </source>
</evidence>
<organism evidence="13 14">
    <name type="scientific">Haloferula chungangensis</name>
    <dbReference type="NCBI Taxonomy" id="1048331"/>
    <lineage>
        <taxon>Bacteria</taxon>
        <taxon>Pseudomonadati</taxon>
        <taxon>Verrucomicrobiota</taxon>
        <taxon>Verrucomicrobiia</taxon>
        <taxon>Verrucomicrobiales</taxon>
        <taxon>Verrucomicrobiaceae</taxon>
        <taxon>Haloferula</taxon>
    </lineage>
</organism>
<feature type="domain" description="RCK N-terminal" evidence="12">
    <location>
        <begin position="419"/>
        <end position="535"/>
    </location>
</feature>
<reference evidence="14" key="1">
    <citation type="journal article" date="2019" name="Int. J. Syst. Evol. Microbiol.">
        <title>The Global Catalogue of Microorganisms (GCM) 10K type strain sequencing project: providing services to taxonomists for standard genome sequencing and annotation.</title>
        <authorList>
            <consortium name="The Broad Institute Genomics Platform"/>
            <consortium name="The Broad Institute Genome Sequencing Center for Infectious Disease"/>
            <person name="Wu L."/>
            <person name="Ma J."/>
        </authorList>
    </citation>
    <scope>NUCLEOTIDE SEQUENCE [LARGE SCALE GENOMIC DNA]</scope>
    <source>
        <strain evidence="14">CGMCC 4.1467</strain>
    </source>
</reference>
<feature type="transmembrane region" description="Helical" evidence="11">
    <location>
        <begin position="374"/>
        <end position="393"/>
    </location>
</feature>